<dbReference type="PANTHER" id="PTHR37017:SF11">
    <property type="entry name" value="ESTERASE_LIPASE_THIOESTERASE DOMAIN-CONTAINING PROTEIN"/>
    <property type="match status" value="1"/>
</dbReference>
<dbReference type="InterPro" id="IPR029058">
    <property type="entry name" value="AB_hydrolase_fold"/>
</dbReference>
<dbReference type="RefSeq" id="WP_197012073.1">
    <property type="nucleotide sequence ID" value="NZ_BAABES010000004.1"/>
</dbReference>
<accession>A0A931DMQ7</accession>
<dbReference type="InterPro" id="IPR000073">
    <property type="entry name" value="AB_hydrolase_1"/>
</dbReference>
<dbReference type="InterPro" id="IPR052897">
    <property type="entry name" value="Sec-Metab_Biosynth_Hydrolase"/>
</dbReference>
<dbReference type="Gene3D" id="3.40.50.1820">
    <property type="entry name" value="alpha/beta hydrolase"/>
    <property type="match status" value="1"/>
</dbReference>
<dbReference type="AlphaFoldDB" id="A0A931DMQ7"/>
<dbReference type="Proteomes" id="UP000614047">
    <property type="component" value="Unassembled WGS sequence"/>
</dbReference>
<evidence type="ECO:0000259" key="1">
    <source>
        <dbReference type="Pfam" id="PF12697"/>
    </source>
</evidence>
<keyword evidence="3" id="KW-1185">Reference proteome</keyword>
<evidence type="ECO:0000313" key="2">
    <source>
        <dbReference type="EMBL" id="MBG6089468.1"/>
    </source>
</evidence>
<dbReference type="GO" id="GO:0003824">
    <property type="term" value="F:catalytic activity"/>
    <property type="evidence" value="ECO:0007669"/>
    <property type="project" value="UniProtKB-ARBA"/>
</dbReference>
<proteinExistence type="predicted"/>
<gene>
    <name evidence="2" type="ORF">IW256_003581</name>
</gene>
<dbReference type="SUPFAM" id="SSF53474">
    <property type="entry name" value="alpha/beta-Hydrolases"/>
    <property type="match status" value="1"/>
</dbReference>
<protein>
    <submittedName>
        <fullName evidence="2">Pimeloyl-ACP methyl ester carboxylesterase</fullName>
    </submittedName>
</protein>
<name>A0A931DMQ7_9ACTN</name>
<dbReference type="EMBL" id="JADOUA010000001">
    <property type="protein sequence ID" value="MBG6089468.1"/>
    <property type="molecule type" value="Genomic_DNA"/>
</dbReference>
<comment type="caution">
    <text evidence="2">The sequence shown here is derived from an EMBL/GenBank/DDBJ whole genome shotgun (WGS) entry which is preliminary data.</text>
</comment>
<dbReference type="Pfam" id="PF12697">
    <property type="entry name" value="Abhydrolase_6"/>
    <property type="match status" value="1"/>
</dbReference>
<sequence length="244" mass="25876">MTTFVLVPGFWLGAWAWDEVAAGLRGAGHRVYAVTLPGLAERAGEATAEVDVDAHVADIAGLLEREDLREVVLVGHSGANMPVTGVADRVPERLARVVYVDTAPLPSGLAQIDFDPGARPAVEKRVAQEGQGRLIPPPAFDPVAEPGLLAGLDEAALARLRERATPQPWGTATQPLVRPGRIPGTPKTLIMSTVPVAVVEQRVAAGDPMFAMLAGPEWTFHELPTGHWPMLSRPADLAALLGRL</sequence>
<feature type="domain" description="AB hydrolase-1" evidence="1">
    <location>
        <begin position="4"/>
        <end position="239"/>
    </location>
</feature>
<reference evidence="2" key="1">
    <citation type="submission" date="2020-11" db="EMBL/GenBank/DDBJ databases">
        <title>Sequencing the genomes of 1000 actinobacteria strains.</title>
        <authorList>
            <person name="Klenk H.-P."/>
        </authorList>
    </citation>
    <scope>NUCLEOTIDE SEQUENCE</scope>
    <source>
        <strain evidence="2">DSM 43175</strain>
    </source>
</reference>
<evidence type="ECO:0000313" key="3">
    <source>
        <dbReference type="Proteomes" id="UP000614047"/>
    </source>
</evidence>
<organism evidence="2 3">
    <name type="scientific">Actinomadura viridis</name>
    <dbReference type="NCBI Taxonomy" id="58110"/>
    <lineage>
        <taxon>Bacteria</taxon>
        <taxon>Bacillati</taxon>
        <taxon>Actinomycetota</taxon>
        <taxon>Actinomycetes</taxon>
        <taxon>Streptosporangiales</taxon>
        <taxon>Thermomonosporaceae</taxon>
        <taxon>Actinomadura</taxon>
    </lineage>
</organism>
<dbReference type="PANTHER" id="PTHR37017">
    <property type="entry name" value="AB HYDROLASE-1 DOMAIN-CONTAINING PROTEIN-RELATED"/>
    <property type="match status" value="1"/>
</dbReference>